<evidence type="ECO:0000313" key="3">
    <source>
        <dbReference type="RefSeq" id="XP_021568918.1"/>
    </source>
</evidence>
<sequence length="444" mass="47495">MRFQAQARNDRQGTAPGSRQDGVGVPALLGTGLCLTPVLSFQIDDPTSTLEEAVSEDEASASVESLGSQQALSADYLGSDYQSGQLYPFSLGGDAPEASFTLTNSAPMTQSFRERWYLNLDSLTERALVPQCGDGEDLYLLTGAVPSDRRLQDRVAIPEFVWLAACCAAPGGGWAMGFVKHAGDSDIIEDVMVSDLEKLLPSTPQLFHNNCGEDEQDTEKMKKILEVANQVQEEERAVRARDSARAPAPNSPRSQRAALAPAAVPEGSGSLLGKLTGFVATPFIQLFRWFSYLAVAVLKGVVCFLWCVAKQVVHGVEGCLYRLGAATTSYFMAIGEELVSIPWKVLKVVAKVIRAVLRILCCLLKAVCRLLSVPARVLVDVAAFPVHTVGAIPVVCKDIAVGLGGTVSLLFDAAFGTVGGLFQVVFSVCKRIGYKATLDNSGEL</sequence>
<proteinExistence type="predicted"/>
<keyword evidence="3" id="KW-0255">Endonuclease</keyword>
<dbReference type="InterPro" id="IPR044929">
    <property type="entry name" value="DNA/RNA_non-sp_Endonuclease_sf"/>
</dbReference>
<feature type="region of interest" description="Disordered" evidence="1">
    <location>
        <begin position="1"/>
        <end position="23"/>
    </location>
</feature>
<protein>
    <submittedName>
        <fullName evidence="3">Endonuclease domain-containing 1 protein</fullName>
    </submittedName>
</protein>
<keyword evidence="2" id="KW-1185">Reference proteome</keyword>
<dbReference type="Gene3D" id="3.40.570.10">
    <property type="entry name" value="Extracellular Endonuclease, subunit A"/>
    <property type="match status" value="1"/>
</dbReference>
<dbReference type="InterPro" id="IPR039015">
    <property type="entry name" value="ENDOD1"/>
</dbReference>
<evidence type="ECO:0000256" key="1">
    <source>
        <dbReference type="SAM" id="MobiDB-lite"/>
    </source>
</evidence>
<name>A0A3Q0E4I7_CARSF</name>
<dbReference type="GeneID" id="103262360"/>
<keyword evidence="3" id="KW-0378">Hydrolase</keyword>
<gene>
    <name evidence="3" type="primary">ENDOD1</name>
</gene>
<accession>A0A3Q0E4I7</accession>
<dbReference type="OrthoDB" id="8572289at2759"/>
<dbReference type="RefSeq" id="XP_021568918.1">
    <property type="nucleotide sequence ID" value="XM_021713243.1"/>
</dbReference>
<evidence type="ECO:0000313" key="2">
    <source>
        <dbReference type="Proteomes" id="UP000189704"/>
    </source>
</evidence>
<dbReference type="PANTHER" id="PTHR21472">
    <property type="entry name" value="ENDONUCLEASE DOMAIN-CONTAINING 1 PROTEIN ENDOD1"/>
    <property type="match status" value="1"/>
</dbReference>
<organism evidence="2 3">
    <name type="scientific">Carlito syrichta</name>
    <name type="common">Philippine tarsier</name>
    <name type="synonym">Tarsius syrichta</name>
    <dbReference type="NCBI Taxonomy" id="1868482"/>
    <lineage>
        <taxon>Eukaryota</taxon>
        <taxon>Metazoa</taxon>
        <taxon>Chordata</taxon>
        <taxon>Craniata</taxon>
        <taxon>Vertebrata</taxon>
        <taxon>Euteleostomi</taxon>
        <taxon>Mammalia</taxon>
        <taxon>Eutheria</taxon>
        <taxon>Euarchontoglires</taxon>
        <taxon>Primates</taxon>
        <taxon>Haplorrhini</taxon>
        <taxon>Tarsiiformes</taxon>
        <taxon>Tarsiidae</taxon>
        <taxon>Carlito</taxon>
    </lineage>
</organism>
<feature type="region of interest" description="Disordered" evidence="1">
    <location>
        <begin position="234"/>
        <end position="260"/>
    </location>
</feature>
<dbReference type="Proteomes" id="UP000189704">
    <property type="component" value="Unplaced"/>
</dbReference>
<dbReference type="SUPFAM" id="SSF54060">
    <property type="entry name" value="His-Me finger endonucleases"/>
    <property type="match status" value="1"/>
</dbReference>
<dbReference type="GO" id="GO:0004519">
    <property type="term" value="F:endonuclease activity"/>
    <property type="evidence" value="ECO:0007669"/>
    <property type="project" value="UniProtKB-KW"/>
</dbReference>
<feature type="compositionally biased region" description="Basic and acidic residues" evidence="1">
    <location>
        <begin position="234"/>
        <end position="244"/>
    </location>
</feature>
<keyword evidence="3" id="KW-0540">Nuclease</keyword>
<dbReference type="CTD" id="23052"/>
<dbReference type="AlphaFoldDB" id="A0A3Q0E4I7"/>
<reference evidence="3" key="1">
    <citation type="submission" date="2025-08" db="UniProtKB">
        <authorList>
            <consortium name="RefSeq"/>
        </authorList>
    </citation>
    <scope>IDENTIFICATION</scope>
</reference>
<dbReference type="PANTHER" id="PTHR21472:SF8">
    <property type="entry name" value="ENDONUCLEASE DOMAIN-CONTAINING 1 PROTEIN"/>
    <property type="match status" value="1"/>
</dbReference>
<dbReference type="KEGG" id="csyr:103262360"/>
<dbReference type="InterPro" id="IPR044925">
    <property type="entry name" value="His-Me_finger_sf"/>
</dbReference>